<gene>
    <name evidence="1" type="ORF">RCOM_2097040</name>
</gene>
<dbReference type="AlphaFoldDB" id="B9TKK4"/>
<accession>B9TKK4</accession>
<reference evidence="2" key="1">
    <citation type="journal article" date="2010" name="Nat. Biotechnol.">
        <title>Draft genome sequence of the oilseed species Ricinus communis.</title>
        <authorList>
            <person name="Chan A.P."/>
            <person name="Crabtree J."/>
            <person name="Zhao Q."/>
            <person name="Lorenzi H."/>
            <person name="Orvis J."/>
            <person name="Puiu D."/>
            <person name="Melake-Berhan A."/>
            <person name="Jones K.M."/>
            <person name="Redman J."/>
            <person name="Chen G."/>
            <person name="Cahoon E.B."/>
            <person name="Gedil M."/>
            <person name="Stanke M."/>
            <person name="Haas B.J."/>
            <person name="Wortman J.R."/>
            <person name="Fraser-Liggett C.M."/>
            <person name="Ravel J."/>
            <person name="Rabinowicz P.D."/>
        </authorList>
    </citation>
    <scope>NUCLEOTIDE SEQUENCE [LARGE SCALE GENOMIC DNA]</scope>
    <source>
        <strain evidence="2">cv. Hale</strain>
    </source>
</reference>
<dbReference type="EMBL" id="EQ985416">
    <property type="protein sequence ID" value="EEF23610.1"/>
    <property type="molecule type" value="Genomic_DNA"/>
</dbReference>
<dbReference type="InParanoid" id="B9TKK4"/>
<sequence>MAEITLTPIHPASCRADMPLPINTTARITTRTEVNEKKRPRFIRALVYSITQAIKASSNTAVIKPPAKAVLLPSAINAE</sequence>
<evidence type="ECO:0000313" key="2">
    <source>
        <dbReference type="Proteomes" id="UP000008311"/>
    </source>
</evidence>
<organism evidence="1 2">
    <name type="scientific">Ricinus communis</name>
    <name type="common">Castor bean</name>
    <dbReference type="NCBI Taxonomy" id="3988"/>
    <lineage>
        <taxon>Eukaryota</taxon>
        <taxon>Viridiplantae</taxon>
        <taxon>Streptophyta</taxon>
        <taxon>Embryophyta</taxon>
        <taxon>Tracheophyta</taxon>
        <taxon>Spermatophyta</taxon>
        <taxon>Magnoliopsida</taxon>
        <taxon>eudicotyledons</taxon>
        <taxon>Gunneridae</taxon>
        <taxon>Pentapetalae</taxon>
        <taxon>rosids</taxon>
        <taxon>fabids</taxon>
        <taxon>Malpighiales</taxon>
        <taxon>Euphorbiaceae</taxon>
        <taxon>Acalyphoideae</taxon>
        <taxon>Acalypheae</taxon>
        <taxon>Ricinus</taxon>
    </lineage>
</organism>
<evidence type="ECO:0000313" key="1">
    <source>
        <dbReference type="EMBL" id="EEF23610.1"/>
    </source>
</evidence>
<dbReference type="Proteomes" id="UP000008311">
    <property type="component" value="Unassembled WGS sequence"/>
</dbReference>
<proteinExistence type="predicted"/>
<name>B9TKK4_RICCO</name>
<keyword evidence="2" id="KW-1185">Reference proteome</keyword>
<protein>
    <submittedName>
        <fullName evidence="1">Uncharacterized protein</fullName>
    </submittedName>
</protein>